<dbReference type="PROSITE" id="PS51186">
    <property type="entry name" value="GNAT"/>
    <property type="match status" value="1"/>
</dbReference>
<dbReference type="InterPro" id="IPR016181">
    <property type="entry name" value="Acyl_CoA_acyltransferase"/>
</dbReference>
<dbReference type="RefSeq" id="WP_307397064.1">
    <property type="nucleotide sequence ID" value="NZ_BAAADK010000049.1"/>
</dbReference>
<feature type="domain" description="N-acetyltransferase" evidence="1">
    <location>
        <begin position="141"/>
        <end position="288"/>
    </location>
</feature>
<dbReference type="CDD" id="cd04301">
    <property type="entry name" value="NAT_SF"/>
    <property type="match status" value="1"/>
</dbReference>
<dbReference type="EMBL" id="JAUSTY010000020">
    <property type="protein sequence ID" value="MDQ0167828.1"/>
    <property type="molecule type" value="Genomic_DNA"/>
</dbReference>
<dbReference type="Proteomes" id="UP001235840">
    <property type="component" value="Unassembled WGS sequence"/>
</dbReference>
<accession>A0ABT9W3K7</accession>
<evidence type="ECO:0000313" key="2">
    <source>
        <dbReference type="EMBL" id="MDQ0167828.1"/>
    </source>
</evidence>
<organism evidence="2 3">
    <name type="scientific">Caldalkalibacillus horti</name>
    <dbReference type="NCBI Taxonomy" id="77523"/>
    <lineage>
        <taxon>Bacteria</taxon>
        <taxon>Bacillati</taxon>
        <taxon>Bacillota</taxon>
        <taxon>Bacilli</taxon>
        <taxon>Bacillales</taxon>
        <taxon>Bacillaceae</taxon>
        <taxon>Caldalkalibacillus</taxon>
    </lineage>
</organism>
<evidence type="ECO:0000259" key="1">
    <source>
        <dbReference type="PROSITE" id="PS51186"/>
    </source>
</evidence>
<name>A0ABT9W3K7_9BACI</name>
<sequence>MQSTIIKLNDSYYTQALLLLKEEELWNLIPYDAFLRYGLQHPEHEWFGEVEQGSLVRLLYKTKQLIHLVSPKPFHLSRLSTLIRSSKAPIIMHGKKETVEGFLFGMRNRRLKKMDDALFVQQSVHTSRIIRSVPIDAKNSVHLRPAEEKDYLNILELYKKSDIDHLVDPVLIQQLIQLKKVKIAEKINHYGHNSSFDTRSNPKLLGTLMCLKESKRYVLLGGLLVHPEYRHHGIASKLGRDVILDANSRGKKICFYYNDKSLKRFYEKIELEPLGRWVSYVITSKATT</sequence>
<proteinExistence type="predicted"/>
<dbReference type="SUPFAM" id="SSF55729">
    <property type="entry name" value="Acyl-CoA N-acyltransferases (Nat)"/>
    <property type="match status" value="1"/>
</dbReference>
<dbReference type="InterPro" id="IPR000182">
    <property type="entry name" value="GNAT_dom"/>
</dbReference>
<comment type="caution">
    <text evidence="2">The sequence shown here is derived from an EMBL/GenBank/DDBJ whole genome shotgun (WGS) entry which is preliminary data.</text>
</comment>
<dbReference type="Gene3D" id="3.40.630.30">
    <property type="match status" value="1"/>
</dbReference>
<gene>
    <name evidence="2" type="ORF">J2S11_003757</name>
</gene>
<keyword evidence="3" id="KW-1185">Reference proteome</keyword>
<reference evidence="2 3" key="1">
    <citation type="submission" date="2023-07" db="EMBL/GenBank/DDBJ databases">
        <title>Genomic Encyclopedia of Type Strains, Phase IV (KMG-IV): sequencing the most valuable type-strain genomes for metagenomic binning, comparative biology and taxonomic classification.</title>
        <authorList>
            <person name="Goeker M."/>
        </authorList>
    </citation>
    <scope>NUCLEOTIDE SEQUENCE [LARGE SCALE GENOMIC DNA]</scope>
    <source>
        <strain evidence="2 3">DSM 12751</strain>
    </source>
</reference>
<evidence type="ECO:0000313" key="3">
    <source>
        <dbReference type="Proteomes" id="UP001235840"/>
    </source>
</evidence>
<protein>
    <submittedName>
        <fullName evidence="2">GNAT superfamily N-acetyltransferase</fullName>
    </submittedName>
</protein>
<dbReference type="Pfam" id="PF00583">
    <property type="entry name" value="Acetyltransf_1"/>
    <property type="match status" value="1"/>
</dbReference>